<feature type="domain" description="HTH gntR-type" evidence="5">
    <location>
        <begin position="28"/>
        <end position="95"/>
    </location>
</feature>
<dbReference type="InterPro" id="IPR011711">
    <property type="entry name" value="GntR_C"/>
</dbReference>
<dbReference type="OrthoDB" id="9789310at2"/>
<dbReference type="InterPro" id="IPR000524">
    <property type="entry name" value="Tscrpt_reg_HTH_GntR"/>
</dbReference>
<dbReference type="Gene3D" id="1.20.120.530">
    <property type="entry name" value="GntR ligand-binding domain-like"/>
    <property type="match status" value="1"/>
</dbReference>
<evidence type="ECO:0000313" key="6">
    <source>
        <dbReference type="EMBL" id="RJF80855.1"/>
    </source>
</evidence>
<dbReference type="SMART" id="SM00345">
    <property type="entry name" value="HTH_GNTR"/>
    <property type="match status" value="1"/>
</dbReference>
<dbReference type="Pfam" id="PF07729">
    <property type="entry name" value="FCD"/>
    <property type="match status" value="1"/>
</dbReference>
<dbReference type="InterPro" id="IPR008920">
    <property type="entry name" value="TF_FadR/GntR_C"/>
</dbReference>
<evidence type="ECO:0000313" key="7">
    <source>
        <dbReference type="Proteomes" id="UP000283458"/>
    </source>
</evidence>
<dbReference type="Pfam" id="PF00392">
    <property type="entry name" value="GntR"/>
    <property type="match status" value="1"/>
</dbReference>
<sequence>MMLRAAQGPHLAPDDDAAPPATDRQSRGTLAETLRRQLADDILDGRLLPGVRLDETELAARFGVSRTPVREAFKLLAATGLVQVRPNKGVIVTAITPERLTEMFEVMGEIEAACARFAARRMTEAERATLVALHAEAGTLAESGDREAYDSLNTRFHSAIYAGAHNDFMAETAQAIRQRLRPFRRAQFRLDGRLSRSWLEHDAVVRAILLADGEAAYHAMRVHVTAVGGASADYVGRTAN</sequence>
<dbReference type="AlphaFoldDB" id="A0A418VUM2"/>
<dbReference type="PANTHER" id="PTHR43537">
    <property type="entry name" value="TRANSCRIPTIONAL REGULATOR, GNTR FAMILY"/>
    <property type="match status" value="1"/>
</dbReference>
<reference evidence="6 7" key="1">
    <citation type="submission" date="2018-09" db="EMBL/GenBank/DDBJ databases">
        <authorList>
            <person name="Zhu H."/>
        </authorList>
    </citation>
    <scope>NUCLEOTIDE SEQUENCE [LARGE SCALE GENOMIC DNA]</scope>
    <source>
        <strain evidence="6 7">K2W22B-5</strain>
    </source>
</reference>
<dbReference type="Gene3D" id="1.10.10.10">
    <property type="entry name" value="Winged helix-like DNA-binding domain superfamily/Winged helix DNA-binding domain"/>
    <property type="match status" value="1"/>
</dbReference>
<dbReference type="GO" id="GO:0003700">
    <property type="term" value="F:DNA-binding transcription factor activity"/>
    <property type="evidence" value="ECO:0007669"/>
    <property type="project" value="InterPro"/>
</dbReference>
<feature type="region of interest" description="Disordered" evidence="4">
    <location>
        <begin position="1"/>
        <end position="27"/>
    </location>
</feature>
<gene>
    <name evidence="6" type="ORF">D3877_11465</name>
</gene>
<name>A0A418VUM2_9PROT</name>
<keyword evidence="2" id="KW-0238">DNA-binding</keyword>
<keyword evidence="7" id="KW-1185">Reference proteome</keyword>
<dbReference type="RefSeq" id="WP_119830944.1">
    <property type="nucleotide sequence ID" value="NZ_QYUL01000002.1"/>
</dbReference>
<proteinExistence type="predicted"/>
<dbReference type="Proteomes" id="UP000283458">
    <property type="component" value="Unassembled WGS sequence"/>
</dbReference>
<dbReference type="SUPFAM" id="SSF48008">
    <property type="entry name" value="GntR ligand-binding domain-like"/>
    <property type="match status" value="1"/>
</dbReference>
<protein>
    <submittedName>
        <fullName evidence="6">GntR family transcriptional regulator</fullName>
    </submittedName>
</protein>
<dbReference type="GO" id="GO:0003677">
    <property type="term" value="F:DNA binding"/>
    <property type="evidence" value="ECO:0007669"/>
    <property type="project" value="UniProtKB-KW"/>
</dbReference>
<organism evidence="6 7">
    <name type="scientific">Azospirillum cavernae</name>
    <dbReference type="NCBI Taxonomy" id="2320860"/>
    <lineage>
        <taxon>Bacteria</taxon>
        <taxon>Pseudomonadati</taxon>
        <taxon>Pseudomonadota</taxon>
        <taxon>Alphaproteobacteria</taxon>
        <taxon>Rhodospirillales</taxon>
        <taxon>Azospirillaceae</taxon>
        <taxon>Azospirillum</taxon>
    </lineage>
</organism>
<evidence type="ECO:0000256" key="3">
    <source>
        <dbReference type="ARBA" id="ARBA00023163"/>
    </source>
</evidence>
<evidence type="ECO:0000259" key="5">
    <source>
        <dbReference type="PROSITE" id="PS50949"/>
    </source>
</evidence>
<accession>A0A418VUM2</accession>
<dbReference type="PRINTS" id="PR00035">
    <property type="entry name" value="HTHGNTR"/>
</dbReference>
<evidence type="ECO:0000256" key="1">
    <source>
        <dbReference type="ARBA" id="ARBA00023015"/>
    </source>
</evidence>
<dbReference type="InterPro" id="IPR036388">
    <property type="entry name" value="WH-like_DNA-bd_sf"/>
</dbReference>
<dbReference type="PROSITE" id="PS50949">
    <property type="entry name" value="HTH_GNTR"/>
    <property type="match status" value="1"/>
</dbReference>
<dbReference type="PANTHER" id="PTHR43537:SF49">
    <property type="entry name" value="TRANSCRIPTIONAL REGULATORY PROTEIN"/>
    <property type="match status" value="1"/>
</dbReference>
<dbReference type="InterPro" id="IPR036390">
    <property type="entry name" value="WH_DNA-bd_sf"/>
</dbReference>
<dbReference type="SMART" id="SM00895">
    <property type="entry name" value="FCD"/>
    <property type="match status" value="1"/>
</dbReference>
<evidence type="ECO:0000256" key="2">
    <source>
        <dbReference type="ARBA" id="ARBA00023125"/>
    </source>
</evidence>
<dbReference type="CDD" id="cd07377">
    <property type="entry name" value="WHTH_GntR"/>
    <property type="match status" value="1"/>
</dbReference>
<dbReference type="EMBL" id="QYUL01000002">
    <property type="protein sequence ID" value="RJF80855.1"/>
    <property type="molecule type" value="Genomic_DNA"/>
</dbReference>
<keyword evidence="1" id="KW-0805">Transcription regulation</keyword>
<evidence type="ECO:0000256" key="4">
    <source>
        <dbReference type="SAM" id="MobiDB-lite"/>
    </source>
</evidence>
<dbReference type="SUPFAM" id="SSF46785">
    <property type="entry name" value="Winged helix' DNA-binding domain"/>
    <property type="match status" value="1"/>
</dbReference>
<keyword evidence="3" id="KW-0804">Transcription</keyword>
<comment type="caution">
    <text evidence="6">The sequence shown here is derived from an EMBL/GenBank/DDBJ whole genome shotgun (WGS) entry which is preliminary data.</text>
</comment>